<reference evidence="3 4" key="1">
    <citation type="submission" date="2019-02" db="EMBL/GenBank/DDBJ databases">
        <title>Deep-cultivation of Planctomycetes and their phenomic and genomic characterization uncovers novel biology.</title>
        <authorList>
            <person name="Wiegand S."/>
            <person name="Jogler M."/>
            <person name="Boedeker C."/>
            <person name="Pinto D."/>
            <person name="Vollmers J."/>
            <person name="Rivas-Marin E."/>
            <person name="Kohn T."/>
            <person name="Peeters S.H."/>
            <person name="Heuer A."/>
            <person name="Rast P."/>
            <person name="Oberbeckmann S."/>
            <person name="Bunk B."/>
            <person name="Jeske O."/>
            <person name="Meyerdierks A."/>
            <person name="Storesund J.E."/>
            <person name="Kallscheuer N."/>
            <person name="Luecker S."/>
            <person name="Lage O.M."/>
            <person name="Pohl T."/>
            <person name="Merkel B.J."/>
            <person name="Hornburger P."/>
            <person name="Mueller R.-W."/>
            <person name="Bruemmer F."/>
            <person name="Labrenz M."/>
            <person name="Spormann A.M."/>
            <person name="Op Den Camp H."/>
            <person name="Overmann J."/>
            <person name="Amann R."/>
            <person name="Jetten M.S.M."/>
            <person name="Mascher T."/>
            <person name="Medema M.H."/>
            <person name="Devos D.P."/>
            <person name="Kaster A.-K."/>
            <person name="Ovreas L."/>
            <person name="Rohde M."/>
            <person name="Galperin M.Y."/>
            <person name="Jogler C."/>
        </authorList>
    </citation>
    <scope>NUCLEOTIDE SEQUENCE [LARGE SCALE GENOMIC DNA]</scope>
    <source>
        <strain evidence="3 4">Poly51</strain>
    </source>
</reference>
<dbReference type="RefSeq" id="WP_146460368.1">
    <property type="nucleotide sequence ID" value="NZ_SJPW01000006.1"/>
</dbReference>
<feature type="signal peptide" evidence="2">
    <location>
        <begin position="1"/>
        <end position="19"/>
    </location>
</feature>
<dbReference type="PROSITE" id="PS51257">
    <property type="entry name" value="PROKAR_LIPOPROTEIN"/>
    <property type="match status" value="1"/>
</dbReference>
<feature type="chain" id="PRO_5022666134" description="Secreted protein" evidence="2">
    <location>
        <begin position="20"/>
        <end position="59"/>
    </location>
</feature>
<dbReference type="EMBL" id="SJPW01000006">
    <property type="protein sequence ID" value="TWU48804.1"/>
    <property type="molecule type" value="Genomic_DNA"/>
</dbReference>
<evidence type="ECO:0000256" key="2">
    <source>
        <dbReference type="SAM" id="SignalP"/>
    </source>
</evidence>
<keyword evidence="4" id="KW-1185">Reference proteome</keyword>
<organism evidence="3 4">
    <name type="scientific">Rubripirellula tenax</name>
    <dbReference type="NCBI Taxonomy" id="2528015"/>
    <lineage>
        <taxon>Bacteria</taxon>
        <taxon>Pseudomonadati</taxon>
        <taxon>Planctomycetota</taxon>
        <taxon>Planctomycetia</taxon>
        <taxon>Pirellulales</taxon>
        <taxon>Pirellulaceae</taxon>
        <taxon>Rubripirellula</taxon>
    </lineage>
</organism>
<comment type="caution">
    <text evidence="3">The sequence shown here is derived from an EMBL/GenBank/DDBJ whole genome shotgun (WGS) entry which is preliminary data.</text>
</comment>
<accession>A0A5C6EJS6</accession>
<dbReference type="Proteomes" id="UP000318288">
    <property type="component" value="Unassembled WGS sequence"/>
</dbReference>
<feature type="region of interest" description="Disordered" evidence="1">
    <location>
        <begin position="19"/>
        <end position="59"/>
    </location>
</feature>
<evidence type="ECO:0000313" key="4">
    <source>
        <dbReference type="Proteomes" id="UP000318288"/>
    </source>
</evidence>
<evidence type="ECO:0008006" key="5">
    <source>
        <dbReference type="Google" id="ProtNLM"/>
    </source>
</evidence>
<name>A0A5C6EJS6_9BACT</name>
<keyword evidence="2" id="KW-0732">Signal</keyword>
<evidence type="ECO:0000313" key="3">
    <source>
        <dbReference type="EMBL" id="TWU48804.1"/>
    </source>
</evidence>
<feature type="compositionally biased region" description="Basic and acidic residues" evidence="1">
    <location>
        <begin position="46"/>
        <end position="59"/>
    </location>
</feature>
<dbReference type="AlphaFoldDB" id="A0A5C6EJS6"/>
<evidence type="ECO:0000256" key="1">
    <source>
        <dbReference type="SAM" id="MobiDB-lite"/>
    </source>
</evidence>
<gene>
    <name evidence="3" type="ORF">Poly51_47080</name>
</gene>
<protein>
    <recommendedName>
        <fullName evidence="5">Secreted protein</fullName>
    </recommendedName>
</protein>
<sequence precursor="true">MKKQFLALACLTFALVAGCGDSDSASVPAAGEPGPASMNDFSPEEQEARKKAMEEEMGK</sequence>
<proteinExistence type="predicted"/>